<sequence length="172" mass="18546">MSISYEEAQSMVVNLEQAINNGNELEAIKIAEAMASLLVNIEILVYDTPDVQTINNPPRYNPNFPVTGNQPTIANLNPMNPVNLPLGSAMNCNPGYQQNFVQPQPYQMLNPRPLAFGQGPQPPQMMPGPIGGVGNVPTGNYVNIPPGQPGNYANAPAGPVVYGNLPQHFIRK</sequence>
<keyword evidence="2" id="KW-1185">Reference proteome</keyword>
<dbReference type="AlphaFoldDB" id="A0A1R2C8U4"/>
<organism evidence="1 2">
    <name type="scientific">Stentor coeruleus</name>
    <dbReference type="NCBI Taxonomy" id="5963"/>
    <lineage>
        <taxon>Eukaryota</taxon>
        <taxon>Sar</taxon>
        <taxon>Alveolata</taxon>
        <taxon>Ciliophora</taxon>
        <taxon>Postciliodesmatophora</taxon>
        <taxon>Heterotrichea</taxon>
        <taxon>Heterotrichida</taxon>
        <taxon>Stentoridae</taxon>
        <taxon>Stentor</taxon>
    </lineage>
</organism>
<accession>A0A1R2C8U4</accession>
<gene>
    <name evidence="1" type="ORF">SteCoe_13281</name>
</gene>
<proteinExistence type="predicted"/>
<evidence type="ECO:0000313" key="1">
    <source>
        <dbReference type="EMBL" id="OMJ85438.1"/>
    </source>
</evidence>
<protein>
    <submittedName>
        <fullName evidence="1">Uncharacterized protein</fullName>
    </submittedName>
</protein>
<dbReference type="EMBL" id="MPUH01000237">
    <property type="protein sequence ID" value="OMJ85438.1"/>
    <property type="molecule type" value="Genomic_DNA"/>
</dbReference>
<evidence type="ECO:0000313" key="2">
    <source>
        <dbReference type="Proteomes" id="UP000187209"/>
    </source>
</evidence>
<comment type="caution">
    <text evidence="1">The sequence shown here is derived from an EMBL/GenBank/DDBJ whole genome shotgun (WGS) entry which is preliminary data.</text>
</comment>
<name>A0A1R2C8U4_9CILI</name>
<dbReference type="Proteomes" id="UP000187209">
    <property type="component" value="Unassembled WGS sequence"/>
</dbReference>
<reference evidence="1 2" key="1">
    <citation type="submission" date="2016-11" db="EMBL/GenBank/DDBJ databases">
        <title>The macronuclear genome of Stentor coeruleus: a giant cell with tiny introns.</title>
        <authorList>
            <person name="Slabodnick M."/>
            <person name="Ruby J.G."/>
            <person name="Reiff S.B."/>
            <person name="Swart E.C."/>
            <person name="Gosai S."/>
            <person name="Prabakaran S."/>
            <person name="Witkowska E."/>
            <person name="Larue G.E."/>
            <person name="Fisher S."/>
            <person name="Freeman R.M."/>
            <person name="Gunawardena J."/>
            <person name="Chu W."/>
            <person name="Stover N.A."/>
            <person name="Gregory B.D."/>
            <person name="Nowacki M."/>
            <person name="Derisi J."/>
            <person name="Roy S.W."/>
            <person name="Marshall W.F."/>
            <person name="Sood P."/>
        </authorList>
    </citation>
    <scope>NUCLEOTIDE SEQUENCE [LARGE SCALE GENOMIC DNA]</scope>
    <source>
        <strain evidence="1">WM001</strain>
    </source>
</reference>